<proteinExistence type="inferred from homology"/>
<evidence type="ECO:0000256" key="9">
    <source>
        <dbReference type="SAM" id="Phobius"/>
    </source>
</evidence>
<dbReference type="PANTHER" id="PTHR33281">
    <property type="entry name" value="UPF0187 PROTEIN YNEE"/>
    <property type="match status" value="1"/>
</dbReference>
<evidence type="ECO:0000256" key="1">
    <source>
        <dbReference type="ARBA" id="ARBA00004651"/>
    </source>
</evidence>
<feature type="transmembrane region" description="Helical" evidence="9">
    <location>
        <begin position="218"/>
        <end position="238"/>
    </location>
</feature>
<feature type="transmembrane region" description="Helical" evidence="9">
    <location>
        <begin position="45"/>
        <end position="62"/>
    </location>
</feature>
<keyword evidence="11" id="KW-1185">Reference proteome</keyword>
<evidence type="ECO:0000256" key="8">
    <source>
        <dbReference type="ARBA" id="ARBA00034708"/>
    </source>
</evidence>
<dbReference type="InterPro" id="IPR044669">
    <property type="entry name" value="YneE/VCCN1/2-like"/>
</dbReference>
<evidence type="ECO:0000256" key="7">
    <source>
        <dbReference type="ARBA" id="ARBA00023136"/>
    </source>
</evidence>
<keyword evidence="2" id="KW-0813">Transport</keyword>
<dbReference type="EMBL" id="FOXS01000005">
    <property type="protein sequence ID" value="SFQ66438.1"/>
    <property type="molecule type" value="Genomic_DNA"/>
</dbReference>
<name>A0A1I6ACJ3_HYMAR</name>
<dbReference type="GO" id="GO:0005886">
    <property type="term" value="C:plasma membrane"/>
    <property type="evidence" value="ECO:0007669"/>
    <property type="project" value="UniProtKB-SubCell"/>
</dbReference>
<gene>
    <name evidence="10" type="ORF">SAMN04515668_3554</name>
</gene>
<sequence>MYVHRNLRLSVVWRMSRNGLLLFFLYDTLICFLYSRLNFHFLDIPWQPVATLGTAVAFYIGFKSNGSYDRFWEGRRLWGSIVNVSRTWAIRAFDFVQPTPNEMQPEPSELRDLHRRLLYRQIGWCNALRLHLRRQTAEGWETEVAPFLLDPAESEEARRMSNPPTHLLRHQSEELRMLHQRGLLSEFRHVALMQTIQDMFDAQGGCERIKNTPFPRQYAYFSFVFVWIFAAVLPLGLVEEFDHREALGEYHVWLMVPFAVLVSWVFNVIELVGHASENPFDNQINDVPMTAICRSIEIDLRELLGETELPPRTVAVNDVMY</sequence>
<evidence type="ECO:0000313" key="10">
    <source>
        <dbReference type="EMBL" id="SFQ66438.1"/>
    </source>
</evidence>
<feature type="transmembrane region" description="Helical" evidence="9">
    <location>
        <begin position="250"/>
        <end position="269"/>
    </location>
</feature>
<keyword evidence="7 9" id="KW-0472">Membrane</keyword>
<evidence type="ECO:0000256" key="5">
    <source>
        <dbReference type="ARBA" id="ARBA00022989"/>
    </source>
</evidence>
<keyword evidence="3" id="KW-1003">Cell membrane</keyword>
<keyword evidence="5 9" id="KW-1133">Transmembrane helix</keyword>
<dbReference type="OrthoDB" id="445589at2"/>
<reference evidence="11" key="1">
    <citation type="submission" date="2016-10" db="EMBL/GenBank/DDBJ databases">
        <authorList>
            <person name="Varghese N."/>
            <person name="Submissions S."/>
        </authorList>
    </citation>
    <scope>NUCLEOTIDE SEQUENCE [LARGE SCALE GENOMIC DNA]</scope>
    <source>
        <strain evidence="11">OR362-8,ATCC BAA-1266,JCM 13504</strain>
    </source>
</reference>
<keyword evidence="4 9" id="KW-0812">Transmembrane</keyword>
<dbReference type="AlphaFoldDB" id="A0A1I6ACJ3"/>
<comment type="subcellular location">
    <subcellularLocation>
        <location evidence="1">Cell membrane</location>
        <topology evidence="1">Multi-pass membrane protein</topology>
    </subcellularLocation>
</comment>
<evidence type="ECO:0000256" key="4">
    <source>
        <dbReference type="ARBA" id="ARBA00022692"/>
    </source>
</evidence>
<dbReference type="GO" id="GO:0005254">
    <property type="term" value="F:chloride channel activity"/>
    <property type="evidence" value="ECO:0007669"/>
    <property type="project" value="InterPro"/>
</dbReference>
<dbReference type="PANTHER" id="PTHR33281:SF19">
    <property type="entry name" value="VOLTAGE-DEPENDENT ANION CHANNEL-FORMING PROTEIN YNEE"/>
    <property type="match status" value="1"/>
</dbReference>
<evidence type="ECO:0000313" key="11">
    <source>
        <dbReference type="Proteomes" id="UP000199029"/>
    </source>
</evidence>
<evidence type="ECO:0000256" key="6">
    <source>
        <dbReference type="ARBA" id="ARBA00023065"/>
    </source>
</evidence>
<evidence type="ECO:0000256" key="3">
    <source>
        <dbReference type="ARBA" id="ARBA00022475"/>
    </source>
</evidence>
<dbReference type="Pfam" id="PF25539">
    <property type="entry name" value="Bestrophin_2"/>
    <property type="match status" value="1"/>
</dbReference>
<organism evidence="10 11">
    <name type="scientific">Hymenobacter arizonensis</name>
    <name type="common">Siccationidurans arizonensis</name>
    <dbReference type="NCBI Taxonomy" id="1227077"/>
    <lineage>
        <taxon>Bacteria</taxon>
        <taxon>Pseudomonadati</taxon>
        <taxon>Bacteroidota</taxon>
        <taxon>Cytophagia</taxon>
        <taxon>Cytophagales</taxon>
        <taxon>Hymenobacteraceae</taxon>
        <taxon>Hymenobacter</taxon>
    </lineage>
</organism>
<keyword evidence="6" id="KW-0406">Ion transport</keyword>
<protein>
    <submittedName>
        <fullName evidence="10">Putative membrane protein</fullName>
    </submittedName>
</protein>
<evidence type="ECO:0000256" key="2">
    <source>
        <dbReference type="ARBA" id="ARBA00022448"/>
    </source>
</evidence>
<dbReference type="Proteomes" id="UP000199029">
    <property type="component" value="Unassembled WGS sequence"/>
</dbReference>
<feature type="transmembrane region" description="Helical" evidence="9">
    <location>
        <begin position="20"/>
        <end position="39"/>
    </location>
</feature>
<accession>A0A1I6ACJ3</accession>
<comment type="similarity">
    <text evidence="8">Belongs to the anion channel-forming bestrophin (TC 1.A.46) family.</text>
</comment>